<dbReference type="Pfam" id="PF01979">
    <property type="entry name" value="Amidohydro_1"/>
    <property type="match status" value="1"/>
</dbReference>
<dbReference type="AlphaFoldDB" id="A0A9P4S209"/>
<dbReference type="SUPFAM" id="SSF51338">
    <property type="entry name" value="Composite domain of metallo-dependent hydrolases"/>
    <property type="match status" value="1"/>
</dbReference>
<dbReference type="Gene3D" id="2.30.40.10">
    <property type="entry name" value="Urease, subunit C, domain 1"/>
    <property type="match status" value="1"/>
</dbReference>
<dbReference type="InterPro" id="IPR032466">
    <property type="entry name" value="Metal_Hydrolase"/>
</dbReference>
<evidence type="ECO:0000256" key="4">
    <source>
        <dbReference type="ARBA" id="ARBA00022833"/>
    </source>
</evidence>
<dbReference type="GO" id="GO:0019239">
    <property type="term" value="F:deaminase activity"/>
    <property type="evidence" value="ECO:0007669"/>
    <property type="project" value="TreeGrafter"/>
</dbReference>
<gene>
    <name evidence="6" type="ORF">M501DRAFT_989480</name>
</gene>
<proteinExistence type="predicted"/>
<dbReference type="PANTHER" id="PTHR11271">
    <property type="entry name" value="GUANINE DEAMINASE"/>
    <property type="match status" value="1"/>
</dbReference>
<dbReference type="PANTHER" id="PTHR11271:SF37">
    <property type="entry name" value="FAMILY PROTEIN, PUTATIVE (AFU_ORTHOLOGUE AFUA_4G00460)-RELATED"/>
    <property type="match status" value="1"/>
</dbReference>
<keyword evidence="3 6" id="KW-0378">Hydrolase</keyword>
<keyword evidence="2" id="KW-0479">Metal-binding</keyword>
<dbReference type="EMBL" id="MU006115">
    <property type="protein sequence ID" value="KAF2834714.1"/>
    <property type="molecule type" value="Genomic_DNA"/>
</dbReference>
<evidence type="ECO:0000256" key="2">
    <source>
        <dbReference type="ARBA" id="ARBA00022723"/>
    </source>
</evidence>
<dbReference type="InterPro" id="IPR011059">
    <property type="entry name" value="Metal-dep_hydrolase_composite"/>
</dbReference>
<comment type="caution">
    <text evidence="6">The sequence shown here is derived from an EMBL/GenBank/DDBJ whole genome shotgun (WGS) entry which is preliminary data.</text>
</comment>
<dbReference type="Gene3D" id="3.20.20.140">
    <property type="entry name" value="Metal-dependent hydrolases"/>
    <property type="match status" value="1"/>
</dbReference>
<sequence length="483" mass="53169">MTESSSILFENGTVISYDDSSSSLKVLPKASLLVTGDRIASIFPASEKPSLPENTETVDCTARIISPGFVNTHNHGWQTAFKTLGANTTLAQYIFRYGEYASFGSLDAEDVYVGHLLGMYESLNAGVTTIVDHAHHTWDKETTLAGLDASIDSGARVYWCDAFHNLEGGWSFQEQLDYWEELTKHARLRGSATEVGIGYDSFGMGSEEEVKKVVELAKAHNAIVTTHHLGGPLVIDNGPAVLHKAGILDSSCPVILSHASFFANPDEEIALLRKHNQHTSITPESECHYGHDHALSHTYLDQCSVGVDTHFTFSADLVTQTRLFLQTTRRGEYRKALDRGEMPRTQPFDVEQAFILATKKGGDAVRRADVGVLKEGAKADVVVFEGESPGMLGWRDAVAAVLLHSNVGDVRDVLVDGRWRKRGGRLVDPVAGGRTYEELRETFLRTKGRIQDLWIGRELPKLEGKFFGGSDYGDTETVRVVKK</sequence>
<accession>A0A9P4S209</accession>
<keyword evidence="4" id="KW-0862">Zinc</keyword>
<name>A0A9P4S209_9PEZI</name>
<dbReference type="OrthoDB" id="194468at2759"/>
<dbReference type="InterPro" id="IPR006680">
    <property type="entry name" value="Amidohydro-rel"/>
</dbReference>
<keyword evidence="7" id="KW-1185">Reference proteome</keyword>
<protein>
    <submittedName>
        <fullName evidence="6">Metallo-dependent hydrolase</fullName>
    </submittedName>
</protein>
<organism evidence="6 7">
    <name type="scientific">Patellaria atrata CBS 101060</name>
    <dbReference type="NCBI Taxonomy" id="1346257"/>
    <lineage>
        <taxon>Eukaryota</taxon>
        <taxon>Fungi</taxon>
        <taxon>Dikarya</taxon>
        <taxon>Ascomycota</taxon>
        <taxon>Pezizomycotina</taxon>
        <taxon>Dothideomycetes</taxon>
        <taxon>Dothideomycetes incertae sedis</taxon>
        <taxon>Patellariales</taxon>
        <taxon>Patellariaceae</taxon>
        <taxon>Patellaria</taxon>
    </lineage>
</organism>
<dbReference type="GO" id="GO:0046872">
    <property type="term" value="F:metal ion binding"/>
    <property type="evidence" value="ECO:0007669"/>
    <property type="project" value="UniProtKB-KW"/>
</dbReference>
<evidence type="ECO:0000259" key="5">
    <source>
        <dbReference type="Pfam" id="PF01979"/>
    </source>
</evidence>
<dbReference type="InterPro" id="IPR051607">
    <property type="entry name" value="Metallo-dep_hydrolases"/>
</dbReference>
<comment type="cofactor">
    <cofactor evidence="1">
        <name>Zn(2+)</name>
        <dbReference type="ChEBI" id="CHEBI:29105"/>
    </cofactor>
</comment>
<dbReference type="GO" id="GO:0005829">
    <property type="term" value="C:cytosol"/>
    <property type="evidence" value="ECO:0007669"/>
    <property type="project" value="TreeGrafter"/>
</dbReference>
<evidence type="ECO:0000313" key="6">
    <source>
        <dbReference type="EMBL" id="KAF2834714.1"/>
    </source>
</evidence>
<dbReference type="SUPFAM" id="SSF51556">
    <property type="entry name" value="Metallo-dependent hydrolases"/>
    <property type="match status" value="1"/>
</dbReference>
<evidence type="ECO:0000256" key="3">
    <source>
        <dbReference type="ARBA" id="ARBA00022801"/>
    </source>
</evidence>
<dbReference type="Proteomes" id="UP000799429">
    <property type="component" value="Unassembled WGS sequence"/>
</dbReference>
<evidence type="ECO:0000313" key="7">
    <source>
        <dbReference type="Proteomes" id="UP000799429"/>
    </source>
</evidence>
<feature type="domain" description="Amidohydrolase-related" evidence="5">
    <location>
        <begin position="64"/>
        <end position="419"/>
    </location>
</feature>
<reference evidence="6" key="1">
    <citation type="journal article" date="2020" name="Stud. Mycol.">
        <title>101 Dothideomycetes genomes: a test case for predicting lifestyles and emergence of pathogens.</title>
        <authorList>
            <person name="Haridas S."/>
            <person name="Albert R."/>
            <person name="Binder M."/>
            <person name="Bloem J."/>
            <person name="Labutti K."/>
            <person name="Salamov A."/>
            <person name="Andreopoulos B."/>
            <person name="Baker S."/>
            <person name="Barry K."/>
            <person name="Bills G."/>
            <person name="Bluhm B."/>
            <person name="Cannon C."/>
            <person name="Castanera R."/>
            <person name="Culley D."/>
            <person name="Daum C."/>
            <person name="Ezra D."/>
            <person name="Gonzalez J."/>
            <person name="Henrissat B."/>
            <person name="Kuo A."/>
            <person name="Liang C."/>
            <person name="Lipzen A."/>
            <person name="Lutzoni F."/>
            <person name="Magnuson J."/>
            <person name="Mondo S."/>
            <person name="Nolan M."/>
            <person name="Ohm R."/>
            <person name="Pangilinan J."/>
            <person name="Park H.-J."/>
            <person name="Ramirez L."/>
            <person name="Alfaro M."/>
            <person name="Sun H."/>
            <person name="Tritt A."/>
            <person name="Yoshinaga Y."/>
            <person name="Zwiers L.-H."/>
            <person name="Turgeon B."/>
            <person name="Goodwin S."/>
            <person name="Spatafora J."/>
            <person name="Crous P."/>
            <person name="Grigoriev I."/>
        </authorList>
    </citation>
    <scope>NUCLEOTIDE SEQUENCE</scope>
    <source>
        <strain evidence="6">CBS 101060</strain>
    </source>
</reference>
<evidence type="ECO:0000256" key="1">
    <source>
        <dbReference type="ARBA" id="ARBA00001947"/>
    </source>
</evidence>